<accession>A0A9P6X1H6</accession>
<protein>
    <submittedName>
        <fullName evidence="2">Uncharacterized protein</fullName>
    </submittedName>
</protein>
<keyword evidence="3" id="KW-1185">Reference proteome</keyword>
<name>A0A9P6X1H6_RHIOR</name>
<organism evidence="2 3">
    <name type="scientific">Rhizopus oryzae</name>
    <name type="common">Mucormycosis agent</name>
    <name type="synonym">Rhizopus arrhizus var. delemar</name>
    <dbReference type="NCBI Taxonomy" id="64495"/>
    <lineage>
        <taxon>Eukaryota</taxon>
        <taxon>Fungi</taxon>
        <taxon>Fungi incertae sedis</taxon>
        <taxon>Mucoromycota</taxon>
        <taxon>Mucoromycotina</taxon>
        <taxon>Mucoromycetes</taxon>
        <taxon>Mucorales</taxon>
        <taxon>Mucorineae</taxon>
        <taxon>Rhizopodaceae</taxon>
        <taxon>Rhizopus</taxon>
    </lineage>
</organism>
<feature type="region of interest" description="Disordered" evidence="1">
    <location>
        <begin position="1"/>
        <end position="21"/>
    </location>
</feature>
<evidence type="ECO:0000313" key="3">
    <source>
        <dbReference type="Proteomes" id="UP000716291"/>
    </source>
</evidence>
<evidence type="ECO:0000313" key="2">
    <source>
        <dbReference type="EMBL" id="KAG1303132.1"/>
    </source>
</evidence>
<reference evidence="2" key="1">
    <citation type="journal article" date="2020" name="Microb. Genom.">
        <title>Genetic diversity of clinical and environmental Mucorales isolates obtained from an investigation of mucormycosis cases among solid organ transplant recipients.</title>
        <authorList>
            <person name="Nguyen M.H."/>
            <person name="Kaul D."/>
            <person name="Muto C."/>
            <person name="Cheng S.J."/>
            <person name="Richter R.A."/>
            <person name="Bruno V.M."/>
            <person name="Liu G."/>
            <person name="Beyhan S."/>
            <person name="Sundermann A.J."/>
            <person name="Mounaud S."/>
            <person name="Pasculle A.W."/>
            <person name="Nierman W.C."/>
            <person name="Driscoll E."/>
            <person name="Cumbie R."/>
            <person name="Clancy C.J."/>
            <person name="Dupont C.L."/>
        </authorList>
    </citation>
    <scope>NUCLEOTIDE SEQUENCE</scope>
    <source>
        <strain evidence="2">GL11</strain>
    </source>
</reference>
<evidence type="ECO:0000256" key="1">
    <source>
        <dbReference type="SAM" id="MobiDB-lite"/>
    </source>
</evidence>
<dbReference type="Proteomes" id="UP000716291">
    <property type="component" value="Unassembled WGS sequence"/>
</dbReference>
<proteinExistence type="predicted"/>
<dbReference type="EMBL" id="JAANQT010002112">
    <property type="protein sequence ID" value="KAG1303132.1"/>
    <property type="molecule type" value="Genomic_DNA"/>
</dbReference>
<dbReference type="AlphaFoldDB" id="A0A9P6X1H6"/>
<comment type="caution">
    <text evidence="2">The sequence shown here is derived from an EMBL/GenBank/DDBJ whole genome shotgun (WGS) entry which is preliminary data.</text>
</comment>
<gene>
    <name evidence="2" type="ORF">G6F64_010334</name>
</gene>
<sequence length="82" mass="9222">MKVIDQSNIIGYPNDSDHKDEETELMSISPDKTAALQQQHMGGVLNDVPLEDARRPNEKQGAHQPATYSEVRMHAFSTNIHH</sequence>
<dbReference type="OrthoDB" id="10269759at2759"/>